<accession>A0A2S6H127</accession>
<evidence type="ECO:0000259" key="5">
    <source>
        <dbReference type="PROSITE" id="PS50975"/>
    </source>
</evidence>
<evidence type="ECO:0000313" key="6">
    <source>
        <dbReference type="EMBL" id="PPK71192.1"/>
    </source>
</evidence>
<dbReference type="PANTHER" id="PTHR43585">
    <property type="entry name" value="FUMIPYRROLE BIOSYNTHESIS PROTEIN C"/>
    <property type="match status" value="1"/>
</dbReference>
<comment type="caution">
    <text evidence="6">The sequence shown here is derived from an EMBL/GenBank/DDBJ whole genome shotgun (WGS) entry which is preliminary data.</text>
</comment>
<dbReference type="Gene3D" id="3.30.470.20">
    <property type="entry name" value="ATP-grasp fold, B domain"/>
    <property type="match status" value="1"/>
</dbReference>
<name>A0A2S6H127_9PSEU</name>
<dbReference type="InterPro" id="IPR040570">
    <property type="entry name" value="LAL_C2"/>
</dbReference>
<dbReference type="Proteomes" id="UP000239203">
    <property type="component" value="Unassembled WGS sequence"/>
</dbReference>
<evidence type="ECO:0000313" key="7">
    <source>
        <dbReference type="Proteomes" id="UP000239203"/>
    </source>
</evidence>
<dbReference type="GO" id="GO:0005524">
    <property type="term" value="F:ATP binding"/>
    <property type="evidence" value="ECO:0007669"/>
    <property type="project" value="UniProtKB-UniRule"/>
</dbReference>
<dbReference type="SUPFAM" id="SSF56059">
    <property type="entry name" value="Glutathione synthetase ATP-binding domain-like"/>
    <property type="match status" value="1"/>
</dbReference>
<proteinExistence type="predicted"/>
<dbReference type="InterPro" id="IPR052032">
    <property type="entry name" value="ATP-dep_AA_Ligase"/>
</dbReference>
<evidence type="ECO:0000256" key="4">
    <source>
        <dbReference type="PROSITE-ProRule" id="PRU00409"/>
    </source>
</evidence>
<evidence type="ECO:0000256" key="3">
    <source>
        <dbReference type="ARBA" id="ARBA00022840"/>
    </source>
</evidence>
<dbReference type="Pfam" id="PF13535">
    <property type="entry name" value="ATP-grasp_4"/>
    <property type="match status" value="1"/>
</dbReference>
<sequence length="371" mass="39337">MAVHAIETADRAAALTGEVEHLTIAAGDTDEAWAAAAFDAAARRRPDGVLAFAEQHVLAAALVADELGLPGPSLRASAISRDKALQRGRFAVAGVRQPEHLITGRLADAADWAASRYPVVVKAVSRTGSDGVESVADADAFADAAARRAGESPLLVESMVEGPEYSWEALVRDGEVLCANVTAKETTGPPRFIETGHRTGVLLDPAESAAVEDLAARVLTGLGMRTGIVHLEYRVAADGPTLMEVAVRTPGDFLMDLICLSHDRDWFELVVRLSLGMPVLEAQPRTPTPAAGYFPLTDPGVVTAIEGLDEVRAHPTVDRAGVLVDIGDTVPPAVSSMQRRIFVLFTGPDLPTLDKALDFTRHTLAVRTRPL</sequence>
<dbReference type="AlphaFoldDB" id="A0A2S6H127"/>
<organism evidence="6 7">
    <name type="scientific">Actinokineospora auranticolor</name>
    <dbReference type="NCBI Taxonomy" id="155976"/>
    <lineage>
        <taxon>Bacteria</taxon>
        <taxon>Bacillati</taxon>
        <taxon>Actinomycetota</taxon>
        <taxon>Actinomycetes</taxon>
        <taxon>Pseudonocardiales</taxon>
        <taxon>Pseudonocardiaceae</taxon>
        <taxon>Actinokineospora</taxon>
    </lineage>
</organism>
<reference evidence="6 7" key="1">
    <citation type="submission" date="2018-02" db="EMBL/GenBank/DDBJ databases">
        <title>Genomic Encyclopedia of Archaeal and Bacterial Type Strains, Phase II (KMG-II): from individual species to whole genera.</title>
        <authorList>
            <person name="Goeker M."/>
        </authorList>
    </citation>
    <scope>NUCLEOTIDE SEQUENCE [LARGE SCALE GENOMIC DNA]</scope>
    <source>
        <strain evidence="6 7">YU 961-1</strain>
    </source>
</reference>
<dbReference type="InterPro" id="IPR011761">
    <property type="entry name" value="ATP-grasp"/>
</dbReference>
<dbReference type="Pfam" id="PF18603">
    <property type="entry name" value="LAL_C2"/>
    <property type="match status" value="1"/>
</dbReference>
<feature type="domain" description="ATP-grasp" evidence="5">
    <location>
        <begin position="87"/>
        <end position="275"/>
    </location>
</feature>
<keyword evidence="7" id="KW-1185">Reference proteome</keyword>
<dbReference type="PANTHER" id="PTHR43585:SF2">
    <property type="entry name" value="ATP-GRASP ENZYME FSQD"/>
    <property type="match status" value="1"/>
</dbReference>
<evidence type="ECO:0000256" key="2">
    <source>
        <dbReference type="ARBA" id="ARBA00022741"/>
    </source>
</evidence>
<dbReference type="GO" id="GO:0046872">
    <property type="term" value="F:metal ion binding"/>
    <property type="evidence" value="ECO:0007669"/>
    <property type="project" value="InterPro"/>
</dbReference>
<protein>
    <submittedName>
        <fullName evidence="6">ATP-grasp domain-containing protein</fullName>
    </submittedName>
</protein>
<evidence type="ECO:0000256" key="1">
    <source>
        <dbReference type="ARBA" id="ARBA00022598"/>
    </source>
</evidence>
<keyword evidence="1" id="KW-0436">Ligase</keyword>
<keyword evidence="2 4" id="KW-0547">Nucleotide-binding</keyword>
<keyword evidence="3 4" id="KW-0067">ATP-binding</keyword>
<dbReference type="EMBL" id="PTIX01000001">
    <property type="protein sequence ID" value="PPK71192.1"/>
    <property type="molecule type" value="Genomic_DNA"/>
</dbReference>
<dbReference type="Gene3D" id="3.40.50.20">
    <property type="match status" value="1"/>
</dbReference>
<dbReference type="PROSITE" id="PS50975">
    <property type="entry name" value="ATP_GRASP"/>
    <property type="match status" value="1"/>
</dbReference>
<dbReference type="GO" id="GO:0016874">
    <property type="term" value="F:ligase activity"/>
    <property type="evidence" value="ECO:0007669"/>
    <property type="project" value="UniProtKB-KW"/>
</dbReference>
<gene>
    <name evidence="6" type="ORF">CLV40_101381</name>
</gene>